<comment type="caution">
    <text evidence="2">The sequence shown here is derived from an EMBL/GenBank/DDBJ whole genome shotgun (WGS) entry which is preliminary data.</text>
</comment>
<proteinExistence type="predicted"/>
<sequence length="179" mass="19887">MVDPAQTPTDTSVSAAKPRRDETPVSAHPYLSGMTSLDAPVITEDSDEEEAKGFKITLEFVPNHKAALKTQLEEIEKAEKLKDVQTRLTFVEGSPKIPAKDVTPVDELLTTLLEAIRGRKEPVRKEPDEPVQVENNENQDSLLQPCHPTNFTDIGLDRKIWPKEIGPTPIGREKSGTPW</sequence>
<organism evidence="2 3">
    <name type="scientific">Mikania micrantha</name>
    <name type="common">bitter vine</name>
    <dbReference type="NCBI Taxonomy" id="192012"/>
    <lineage>
        <taxon>Eukaryota</taxon>
        <taxon>Viridiplantae</taxon>
        <taxon>Streptophyta</taxon>
        <taxon>Embryophyta</taxon>
        <taxon>Tracheophyta</taxon>
        <taxon>Spermatophyta</taxon>
        <taxon>Magnoliopsida</taxon>
        <taxon>eudicotyledons</taxon>
        <taxon>Gunneridae</taxon>
        <taxon>Pentapetalae</taxon>
        <taxon>asterids</taxon>
        <taxon>campanulids</taxon>
        <taxon>Asterales</taxon>
        <taxon>Asteraceae</taxon>
        <taxon>Asteroideae</taxon>
        <taxon>Heliantheae alliance</taxon>
        <taxon>Eupatorieae</taxon>
        <taxon>Mikania</taxon>
    </lineage>
</organism>
<evidence type="ECO:0000313" key="2">
    <source>
        <dbReference type="EMBL" id="KAD3642193.1"/>
    </source>
</evidence>
<keyword evidence="3" id="KW-1185">Reference proteome</keyword>
<feature type="compositionally biased region" description="Basic and acidic residues" evidence="1">
    <location>
        <begin position="119"/>
        <end position="128"/>
    </location>
</feature>
<dbReference type="Proteomes" id="UP000326396">
    <property type="component" value="Linkage Group LG5"/>
</dbReference>
<dbReference type="EMBL" id="SZYD01000015">
    <property type="protein sequence ID" value="KAD3642193.1"/>
    <property type="molecule type" value="Genomic_DNA"/>
</dbReference>
<dbReference type="AlphaFoldDB" id="A0A5N6MPT9"/>
<protein>
    <submittedName>
        <fullName evidence="2">Uncharacterized protein</fullName>
    </submittedName>
</protein>
<accession>A0A5N6MPT9</accession>
<evidence type="ECO:0000313" key="3">
    <source>
        <dbReference type="Proteomes" id="UP000326396"/>
    </source>
</evidence>
<feature type="compositionally biased region" description="Polar residues" evidence="1">
    <location>
        <begin position="1"/>
        <end position="14"/>
    </location>
</feature>
<evidence type="ECO:0000256" key="1">
    <source>
        <dbReference type="SAM" id="MobiDB-lite"/>
    </source>
</evidence>
<feature type="compositionally biased region" description="Polar residues" evidence="1">
    <location>
        <begin position="133"/>
        <end position="149"/>
    </location>
</feature>
<name>A0A5N6MPT9_9ASTR</name>
<feature type="region of interest" description="Disordered" evidence="1">
    <location>
        <begin position="119"/>
        <end position="149"/>
    </location>
</feature>
<gene>
    <name evidence="2" type="ORF">E3N88_31417</name>
</gene>
<feature type="region of interest" description="Disordered" evidence="1">
    <location>
        <begin position="1"/>
        <end position="49"/>
    </location>
</feature>
<reference evidence="2 3" key="1">
    <citation type="submission" date="2019-05" db="EMBL/GenBank/DDBJ databases">
        <title>Mikania micrantha, genome provides insights into the molecular mechanism of rapid growth.</title>
        <authorList>
            <person name="Liu B."/>
        </authorList>
    </citation>
    <scope>NUCLEOTIDE SEQUENCE [LARGE SCALE GENOMIC DNA]</scope>
    <source>
        <strain evidence="2">NLD-2019</strain>
        <tissue evidence="2">Leaf</tissue>
    </source>
</reference>